<evidence type="ECO:0000313" key="2">
    <source>
        <dbReference type="Proteomes" id="UP000249577"/>
    </source>
</evidence>
<accession>A0A2W5KNL5</accession>
<protein>
    <recommendedName>
        <fullName evidence="3">DUF3558 domain-containing protein</fullName>
    </recommendedName>
</protein>
<evidence type="ECO:0000313" key="1">
    <source>
        <dbReference type="EMBL" id="PZQ17048.1"/>
    </source>
</evidence>
<dbReference type="Proteomes" id="UP000249577">
    <property type="component" value="Unassembled WGS sequence"/>
</dbReference>
<sequence length="163" mass="16688">MVAALSSPAAALDLTKLPNVLGADWTAKSATPDLVRFVCATPACPPSGELAIAVRPAPDEARDEVIADPDGTLAGYEKGFRANPANKACDFSDFKAAKVGDAGSRVEMEAACPNGLTLKLATLFDKRQPGTISIVASSMDATKAGVLRARAIEAVGAAFDAGR</sequence>
<reference evidence="1 2" key="1">
    <citation type="submission" date="2017-08" db="EMBL/GenBank/DDBJ databases">
        <title>Infants hospitalized years apart are colonized by the same room-sourced microbial strains.</title>
        <authorList>
            <person name="Brooks B."/>
            <person name="Olm M.R."/>
            <person name="Firek B.A."/>
            <person name="Baker R."/>
            <person name="Thomas B.C."/>
            <person name="Morowitz M.J."/>
            <person name="Banfield J.F."/>
        </authorList>
    </citation>
    <scope>NUCLEOTIDE SEQUENCE [LARGE SCALE GENOMIC DNA]</scope>
    <source>
        <strain evidence="1">S2_005_003_R2_43</strain>
    </source>
</reference>
<comment type="caution">
    <text evidence="1">The sequence shown here is derived from an EMBL/GenBank/DDBJ whole genome shotgun (WGS) entry which is preliminary data.</text>
</comment>
<proteinExistence type="predicted"/>
<dbReference type="AlphaFoldDB" id="A0A2W5KNL5"/>
<organism evidence="1 2">
    <name type="scientific">Ancylobacter novellus</name>
    <name type="common">Thiobacillus novellus</name>
    <dbReference type="NCBI Taxonomy" id="921"/>
    <lineage>
        <taxon>Bacteria</taxon>
        <taxon>Pseudomonadati</taxon>
        <taxon>Pseudomonadota</taxon>
        <taxon>Alphaproteobacteria</taxon>
        <taxon>Hyphomicrobiales</taxon>
        <taxon>Xanthobacteraceae</taxon>
        <taxon>Ancylobacter</taxon>
    </lineage>
</organism>
<gene>
    <name evidence="1" type="ORF">DI565_06595</name>
</gene>
<name>A0A2W5KNL5_ANCNO</name>
<dbReference type="EMBL" id="QFPN01000003">
    <property type="protein sequence ID" value="PZQ17048.1"/>
    <property type="molecule type" value="Genomic_DNA"/>
</dbReference>
<evidence type="ECO:0008006" key="3">
    <source>
        <dbReference type="Google" id="ProtNLM"/>
    </source>
</evidence>